<protein>
    <submittedName>
        <fullName evidence="2">Acyl-CoA dehydrogenase family protein</fullName>
    </submittedName>
</protein>
<organism evidence="2 3">
    <name type="scientific">Saccharopolyspora cebuensis</name>
    <dbReference type="NCBI Taxonomy" id="418759"/>
    <lineage>
        <taxon>Bacteria</taxon>
        <taxon>Bacillati</taxon>
        <taxon>Actinomycetota</taxon>
        <taxon>Actinomycetes</taxon>
        <taxon>Pseudonocardiales</taxon>
        <taxon>Pseudonocardiaceae</taxon>
        <taxon>Saccharopolyspora</taxon>
    </lineage>
</organism>
<name>A0ABV4CIV4_9PSEU</name>
<accession>A0ABV4CIV4</accession>
<gene>
    <name evidence="2" type="ORF">AB8O55_16570</name>
</gene>
<evidence type="ECO:0000313" key="2">
    <source>
        <dbReference type="EMBL" id="MEY8041025.1"/>
    </source>
</evidence>
<dbReference type="RefSeq" id="WP_345362673.1">
    <property type="nucleotide sequence ID" value="NZ_BAABII010000007.1"/>
</dbReference>
<proteinExistence type="predicted"/>
<dbReference type="Proteomes" id="UP001564626">
    <property type="component" value="Unassembled WGS sequence"/>
</dbReference>
<dbReference type="PANTHER" id="PTHR43884:SF12">
    <property type="entry name" value="ISOVALERYL-COA DEHYDROGENASE, MITOCHONDRIAL-RELATED"/>
    <property type="match status" value="1"/>
</dbReference>
<dbReference type="Gene3D" id="1.20.140.10">
    <property type="entry name" value="Butyryl-CoA Dehydrogenase, subunit A, domain 3"/>
    <property type="match status" value="1"/>
</dbReference>
<evidence type="ECO:0000259" key="1">
    <source>
        <dbReference type="Pfam" id="PF02771"/>
    </source>
</evidence>
<reference evidence="2 3" key="1">
    <citation type="submission" date="2024-08" db="EMBL/GenBank/DDBJ databases">
        <title>Genome mining of Saccharopolyspora cebuensis PGLac3 from Nigerian medicinal plant.</title>
        <authorList>
            <person name="Ezeobiora C.E."/>
            <person name="Igbokwe N.H."/>
            <person name="Amin D.H."/>
            <person name="Mendie U.E."/>
        </authorList>
    </citation>
    <scope>NUCLEOTIDE SEQUENCE [LARGE SCALE GENOMIC DNA]</scope>
    <source>
        <strain evidence="2 3">PGLac3</strain>
    </source>
</reference>
<keyword evidence="3" id="KW-1185">Reference proteome</keyword>
<dbReference type="Gene3D" id="1.10.540.10">
    <property type="entry name" value="Acyl-CoA dehydrogenase/oxidase, N-terminal domain"/>
    <property type="match status" value="1"/>
</dbReference>
<evidence type="ECO:0000313" key="3">
    <source>
        <dbReference type="Proteomes" id="UP001564626"/>
    </source>
</evidence>
<dbReference type="EMBL" id="JBGEHV010000030">
    <property type="protein sequence ID" value="MEY8041025.1"/>
    <property type="molecule type" value="Genomic_DNA"/>
</dbReference>
<sequence length="344" mass="35691">MTEMLRRAAKIADEVLLPAADEVDRTGTIPGGHFRRLAEDGFYGLVAPPEFGGPGVEFTEFLQVIETLASACLTTTFTWLQHHGVVMGLATTPNTALRDRFLARAAGGELRGGGAFSGVLPVPPRLRAARADGGWSLTGEVPLVSGWGLVDVLHVSALHEETGEVVNGLVAAERGPGVAAVHELDLVAAQASSTVRLVFDGLVLPDERVTSVVDRAEFLDGLALGVRVDGALPLGLVQRAATAVETAGRPEVADRLRAEAGALRARFDAALGEPASLPGLRAECSELALRAGGACVVAAGGGGLLRDHPAQRLARESLFTLVVASRPQVKAALLGLLDAPGGRR</sequence>
<feature type="domain" description="Acyl-CoA dehydrogenase/oxidase N-terminal" evidence="1">
    <location>
        <begin position="4"/>
        <end position="109"/>
    </location>
</feature>
<dbReference type="InterPro" id="IPR046373">
    <property type="entry name" value="Acyl-CoA_Oxase/DH_mid-dom_sf"/>
</dbReference>
<dbReference type="InterPro" id="IPR013786">
    <property type="entry name" value="AcylCoA_DH/ox_N"/>
</dbReference>
<comment type="caution">
    <text evidence="2">The sequence shown here is derived from an EMBL/GenBank/DDBJ whole genome shotgun (WGS) entry which is preliminary data.</text>
</comment>
<dbReference type="InterPro" id="IPR037069">
    <property type="entry name" value="AcylCoA_DH/ox_N_sf"/>
</dbReference>
<dbReference type="PANTHER" id="PTHR43884">
    <property type="entry name" value="ACYL-COA DEHYDROGENASE"/>
    <property type="match status" value="1"/>
</dbReference>
<dbReference type="InterPro" id="IPR009100">
    <property type="entry name" value="AcylCoA_DH/oxidase_NM_dom_sf"/>
</dbReference>
<dbReference type="SUPFAM" id="SSF56645">
    <property type="entry name" value="Acyl-CoA dehydrogenase NM domain-like"/>
    <property type="match status" value="1"/>
</dbReference>
<dbReference type="Gene3D" id="2.40.110.10">
    <property type="entry name" value="Butyryl-CoA Dehydrogenase, subunit A, domain 2"/>
    <property type="match status" value="1"/>
</dbReference>
<dbReference type="Pfam" id="PF02771">
    <property type="entry name" value="Acyl-CoA_dh_N"/>
    <property type="match status" value="1"/>
</dbReference>